<name>A0A6S6ST39_9BACT</name>
<accession>A0A6S6ST39</accession>
<dbReference type="EMBL" id="CACVAR010000208">
    <property type="protein sequence ID" value="CAA6811719.1"/>
    <property type="molecule type" value="Genomic_DNA"/>
</dbReference>
<proteinExistence type="predicted"/>
<dbReference type="AlphaFoldDB" id="A0A6S6ST39"/>
<reference evidence="1" key="1">
    <citation type="submission" date="2020-01" db="EMBL/GenBank/DDBJ databases">
        <authorList>
            <person name="Meier V. D."/>
            <person name="Meier V D."/>
        </authorList>
    </citation>
    <scope>NUCLEOTIDE SEQUENCE</scope>
    <source>
        <strain evidence="1">HLG_WM_MAG_03</strain>
    </source>
</reference>
<protein>
    <submittedName>
        <fullName evidence="1">Uncharacterized protein</fullName>
    </submittedName>
</protein>
<organism evidence="1">
    <name type="scientific">uncultured Sulfurovum sp</name>
    <dbReference type="NCBI Taxonomy" id="269237"/>
    <lineage>
        <taxon>Bacteria</taxon>
        <taxon>Pseudomonadati</taxon>
        <taxon>Campylobacterota</taxon>
        <taxon>Epsilonproteobacteria</taxon>
        <taxon>Campylobacterales</taxon>
        <taxon>Sulfurovaceae</taxon>
        <taxon>Sulfurovum</taxon>
        <taxon>environmental samples</taxon>
    </lineage>
</organism>
<gene>
    <name evidence="1" type="ORF">HELGO_WM16238</name>
</gene>
<evidence type="ECO:0000313" key="1">
    <source>
        <dbReference type="EMBL" id="CAA6811719.1"/>
    </source>
</evidence>
<sequence>MSNIYTLKKIIFRLVIIYHSYSIALKTLVSIEVTDKKGSKA</sequence>